<accession>A0ABQ9NFN4</accession>
<evidence type="ECO:0000313" key="3">
    <source>
        <dbReference type="EMBL" id="KAJ9654978.1"/>
    </source>
</evidence>
<name>A0ABQ9NFN4_9PEZI</name>
<keyword evidence="4" id="KW-1185">Reference proteome</keyword>
<dbReference type="InterPro" id="IPR003615">
    <property type="entry name" value="HNH_nuc"/>
</dbReference>
<feature type="domain" description="HNH nuclease" evidence="2">
    <location>
        <begin position="176"/>
        <end position="239"/>
    </location>
</feature>
<dbReference type="Pfam" id="PF13391">
    <property type="entry name" value="HNH_2"/>
    <property type="match status" value="1"/>
</dbReference>
<comment type="caution">
    <text evidence="3">The sequence shown here is derived from an EMBL/GenBank/DDBJ whole genome shotgun (WGS) entry which is preliminary data.</text>
</comment>
<proteinExistence type="predicted"/>
<feature type="compositionally biased region" description="Low complexity" evidence="1">
    <location>
        <begin position="390"/>
        <end position="410"/>
    </location>
</feature>
<feature type="compositionally biased region" description="Polar residues" evidence="1">
    <location>
        <begin position="371"/>
        <end position="383"/>
    </location>
</feature>
<dbReference type="EMBL" id="JAPDRL010000201">
    <property type="protein sequence ID" value="KAJ9654978.1"/>
    <property type="molecule type" value="Genomic_DNA"/>
</dbReference>
<feature type="compositionally biased region" description="Polar residues" evidence="1">
    <location>
        <begin position="434"/>
        <end position="444"/>
    </location>
</feature>
<evidence type="ECO:0000256" key="1">
    <source>
        <dbReference type="SAM" id="MobiDB-lite"/>
    </source>
</evidence>
<protein>
    <recommendedName>
        <fullName evidence="2">HNH nuclease domain-containing protein</fullName>
    </recommendedName>
</protein>
<organism evidence="3 4">
    <name type="scientific">Coniosporium apollinis</name>
    <dbReference type="NCBI Taxonomy" id="61459"/>
    <lineage>
        <taxon>Eukaryota</taxon>
        <taxon>Fungi</taxon>
        <taxon>Dikarya</taxon>
        <taxon>Ascomycota</taxon>
        <taxon>Pezizomycotina</taxon>
        <taxon>Dothideomycetes</taxon>
        <taxon>Dothideomycetes incertae sedis</taxon>
        <taxon>Coniosporium</taxon>
    </lineage>
</organism>
<evidence type="ECO:0000259" key="2">
    <source>
        <dbReference type="Pfam" id="PF13391"/>
    </source>
</evidence>
<dbReference type="Proteomes" id="UP001172684">
    <property type="component" value="Unassembled WGS sequence"/>
</dbReference>
<feature type="region of interest" description="Disordered" evidence="1">
    <location>
        <begin position="328"/>
        <end position="444"/>
    </location>
</feature>
<gene>
    <name evidence="3" type="ORF">H2201_008904</name>
</gene>
<sequence length="501" mass="55112">MVDCVHIRPAQSIPQHLTDLDTISTDPRHRIRFRHPAYPAGKNVLLTLLAPDHPLGGIHHETARIACAVIAGNRWDGYLSESANGPPLEAAPSAVLRGSDYFFCVPSIDSVDDVGSETYRYPVVPCFSEWRFPHDNLPPSWAKDMQDSQTATNSFETSNLSVALKVRDGSCRMSAHEEGCQIAHLCPRSEDRWFHANEMHRYIYNVRKPGSGAIDDISNVLLLRSDLHFAFDDLKFVFVPKTTSAAGTCFVVHLLAPSKELRRLYHNTKLHPVTEISLEFLLARFAWSIFPSLEGFLQDDVARDLLLASSEGSGETVSAPPEQCKLFTKQAGARSRSASPKKRTRAETSSAAHDDDAALATCPPKRRRTAGDSTSTGVFQSSLSRKDSTSDCSSQGSSAQSSSPPSTVPSEDNSYGEQECGDSGVFAGPDFGTEPSSNKGQDWLTNLRQKYLVDERERSDPDGKWAAEQEWMQQAMARPLSPLSSRRLLEGMGAEPLGFLD</sequence>
<evidence type="ECO:0000313" key="4">
    <source>
        <dbReference type="Proteomes" id="UP001172684"/>
    </source>
</evidence>
<reference evidence="3" key="1">
    <citation type="submission" date="2022-10" db="EMBL/GenBank/DDBJ databases">
        <title>Culturing micro-colonial fungi from biological soil crusts in the Mojave desert and describing Neophaeococcomyces mojavensis, and introducing the new genera and species Taxawa tesnikishii.</title>
        <authorList>
            <person name="Kurbessoian T."/>
            <person name="Stajich J.E."/>
        </authorList>
    </citation>
    <scope>NUCLEOTIDE SEQUENCE</scope>
    <source>
        <strain evidence="3">TK_1</strain>
    </source>
</reference>